<dbReference type="PANTHER" id="PTHR11851">
    <property type="entry name" value="METALLOPROTEASE"/>
    <property type="match status" value="1"/>
</dbReference>
<feature type="compositionally biased region" description="Basic and acidic residues" evidence="2">
    <location>
        <begin position="181"/>
        <end position="201"/>
    </location>
</feature>
<feature type="compositionally biased region" description="Polar residues" evidence="2">
    <location>
        <begin position="222"/>
        <end position="245"/>
    </location>
</feature>
<dbReference type="InterPro" id="IPR007863">
    <property type="entry name" value="Peptidase_M16_C"/>
</dbReference>
<organism evidence="4 5">
    <name type="scientific">Verticillium longisporum</name>
    <name type="common">Verticillium dahliae var. longisporum</name>
    <dbReference type="NCBI Taxonomy" id="100787"/>
    <lineage>
        <taxon>Eukaryota</taxon>
        <taxon>Fungi</taxon>
        <taxon>Dikarya</taxon>
        <taxon>Ascomycota</taxon>
        <taxon>Pezizomycotina</taxon>
        <taxon>Sordariomycetes</taxon>
        <taxon>Hypocreomycetidae</taxon>
        <taxon>Glomerellales</taxon>
        <taxon>Plectosphaerellaceae</taxon>
        <taxon>Verticillium</taxon>
    </lineage>
</organism>
<feature type="non-terminal residue" evidence="4">
    <location>
        <position position="342"/>
    </location>
</feature>
<feature type="domain" description="Peptidase M16 C-terminal" evidence="3">
    <location>
        <begin position="3"/>
        <end position="163"/>
    </location>
</feature>
<dbReference type="InterPro" id="IPR011249">
    <property type="entry name" value="Metalloenz_LuxS/M16"/>
</dbReference>
<dbReference type="GO" id="GO:0046872">
    <property type="term" value="F:metal ion binding"/>
    <property type="evidence" value="ECO:0007669"/>
    <property type="project" value="InterPro"/>
</dbReference>
<evidence type="ECO:0000259" key="3">
    <source>
        <dbReference type="Pfam" id="PF05193"/>
    </source>
</evidence>
<sequence>AKSNIAVVADGASTAELAKWTEQFFKSAPTASSGKLALNTTATKYHGGESRSSHTAGNAVVIAFPGSNYGSKSPELAVLAALLGGQSNIKWTSGFSLLSKAVGTSPGLKLATTNLGYSDAGLLTIQISGPAAAVRRAAEEAVKAIKSVSEGSVSKEDLAKAIAKASKQKEIQAKALQNAEDVARTKTVESASKDKDAKDVSNKSTAAASATQSTPDGRAGSRPSTSQYANSPGSGPSVRNANARQSYAPPSHHNQSYRNDRQGQHVNQQARQSLGQRLRNTEQQKMSQAPPHQQPVTPEVRVPPTGPSNSAGDSSFGRRLSGVPGHMGPKLNPNSHEFRPNP</sequence>
<dbReference type="SUPFAM" id="SSF63411">
    <property type="entry name" value="LuxS/MPP-like metallohydrolase"/>
    <property type="match status" value="1"/>
</dbReference>
<feature type="non-terminal residue" evidence="4">
    <location>
        <position position="1"/>
    </location>
</feature>
<dbReference type="Proteomes" id="UP000045706">
    <property type="component" value="Unassembled WGS sequence"/>
</dbReference>
<name>A0A0G4LSB9_VERLO</name>
<reference evidence="5" key="1">
    <citation type="submission" date="2015-05" db="EMBL/GenBank/DDBJ databases">
        <authorList>
            <person name="Fogelqvist Johan"/>
        </authorList>
    </citation>
    <scope>NUCLEOTIDE SEQUENCE [LARGE SCALE GENOMIC DNA]</scope>
</reference>
<feature type="region of interest" description="Disordered" evidence="2">
    <location>
        <begin position="176"/>
        <end position="342"/>
    </location>
</feature>
<accession>A0A0G4LSB9</accession>
<evidence type="ECO:0000256" key="1">
    <source>
        <dbReference type="ARBA" id="ARBA00041372"/>
    </source>
</evidence>
<feature type="compositionally biased region" description="Low complexity" evidence="2">
    <location>
        <begin position="204"/>
        <end position="214"/>
    </location>
</feature>
<feature type="compositionally biased region" description="Polar residues" evidence="2">
    <location>
        <begin position="281"/>
        <end position="296"/>
    </location>
</feature>
<feature type="compositionally biased region" description="Polar residues" evidence="2">
    <location>
        <begin position="264"/>
        <end position="275"/>
    </location>
</feature>
<protein>
    <recommendedName>
        <fullName evidence="1">Core protein II</fullName>
    </recommendedName>
</protein>
<gene>
    <name evidence="4" type="ORF">BN1723_018173</name>
</gene>
<dbReference type="PANTHER" id="PTHR11851:SF209">
    <property type="entry name" value="CYTOCHROME B-C1 COMPLEX SUBUNIT 2, MITOCHONDRIAL"/>
    <property type="match status" value="1"/>
</dbReference>
<dbReference type="EMBL" id="CVQI01016880">
    <property type="protein sequence ID" value="CRK24902.1"/>
    <property type="molecule type" value="Genomic_DNA"/>
</dbReference>
<evidence type="ECO:0000313" key="5">
    <source>
        <dbReference type="Proteomes" id="UP000045706"/>
    </source>
</evidence>
<dbReference type="InterPro" id="IPR050361">
    <property type="entry name" value="MPP/UQCRC_Complex"/>
</dbReference>
<proteinExistence type="predicted"/>
<dbReference type="AlphaFoldDB" id="A0A0G4LSB9"/>
<dbReference type="GO" id="GO:0005739">
    <property type="term" value="C:mitochondrion"/>
    <property type="evidence" value="ECO:0007669"/>
    <property type="project" value="TreeGrafter"/>
</dbReference>
<dbReference type="Gene3D" id="3.30.830.10">
    <property type="entry name" value="Metalloenzyme, LuxS/M16 peptidase-like"/>
    <property type="match status" value="1"/>
</dbReference>
<dbReference type="Pfam" id="PF05193">
    <property type="entry name" value="Peptidase_M16_C"/>
    <property type="match status" value="1"/>
</dbReference>
<evidence type="ECO:0000256" key="2">
    <source>
        <dbReference type="SAM" id="MobiDB-lite"/>
    </source>
</evidence>
<evidence type="ECO:0000313" key="4">
    <source>
        <dbReference type="EMBL" id="CRK24902.1"/>
    </source>
</evidence>